<protein>
    <submittedName>
        <fullName evidence="1">Uncharacterized protein</fullName>
    </submittedName>
</protein>
<dbReference type="EMBL" id="GGEC01089691">
    <property type="protein sequence ID" value="MBX70175.1"/>
    <property type="molecule type" value="Transcribed_RNA"/>
</dbReference>
<name>A0A2P2QTA4_RHIMU</name>
<organism evidence="1">
    <name type="scientific">Rhizophora mucronata</name>
    <name type="common">Asiatic mangrove</name>
    <dbReference type="NCBI Taxonomy" id="61149"/>
    <lineage>
        <taxon>Eukaryota</taxon>
        <taxon>Viridiplantae</taxon>
        <taxon>Streptophyta</taxon>
        <taxon>Embryophyta</taxon>
        <taxon>Tracheophyta</taxon>
        <taxon>Spermatophyta</taxon>
        <taxon>Magnoliopsida</taxon>
        <taxon>eudicotyledons</taxon>
        <taxon>Gunneridae</taxon>
        <taxon>Pentapetalae</taxon>
        <taxon>rosids</taxon>
        <taxon>fabids</taxon>
        <taxon>Malpighiales</taxon>
        <taxon>Rhizophoraceae</taxon>
        <taxon>Rhizophora</taxon>
    </lineage>
</organism>
<dbReference type="AlphaFoldDB" id="A0A2P2QTA4"/>
<reference evidence="1" key="1">
    <citation type="submission" date="2018-02" db="EMBL/GenBank/DDBJ databases">
        <title>Rhizophora mucronata_Transcriptome.</title>
        <authorList>
            <person name="Meera S.P."/>
            <person name="Sreeshan A."/>
            <person name="Augustine A."/>
        </authorList>
    </citation>
    <scope>NUCLEOTIDE SEQUENCE</scope>
    <source>
        <tissue evidence="1">Leaf</tissue>
    </source>
</reference>
<sequence>MPCLIFILTHLLSNQIKTNKKEG</sequence>
<proteinExistence type="predicted"/>
<accession>A0A2P2QTA4</accession>
<evidence type="ECO:0000313" key="1">
    <source>
        <dbReference type="EMBL" id="MBX70175.1"/>
    </source>
</evidence>